<dbReference type="CDD" id="cd00082">
    <property type="entry name" value="HisKA"/>
    <property type="match status" value="1"/>
</dbReference>
<feature type="domain" description="Histidine kinase" evidence="13">
    <location>
        <begin position="232"/>
        <end position="449"/>
    </location>
</feature>
<dbReference type="SUPFAM" id="SSF158472">
    <property type="entry name" value="HAMP domain-like"/>
    <property type="match status" value="1"/>
</dbReference>
<evidence type="ECO:0000256" key="4">
    <source>
        <dbReference type="ARBA" id="ARBA00022475"/>
    </source>
</evidence>
<evidence type="ECO:0000259" key="13">
    <source>
        <dbReference type="PROSITE" id="PS50109"/>
    </source>
</evidence>
<dbReference type="Proteomes" id="UP000324646">
    <property type="component" value="Chromosome"/>
</dbReference>
<evidence type="ECO:0000256" key="7">
    <source>
        <dbReference type="ARBA" id="ARBA00022692"/>
    </source>
</evidence>
<dbReference type="GO" id="GO:0016036">
    <property type="term" value="P:cellular response to phosphate starvation"/>
    <property type="evidence" value="ECO:0007669"/>
    <property type="project" value="TreeGrafter"/>
</dbReference>
<evidence type="ECO:0000256" key="10">
    <source>
        <dbReference type="ARBA" id="ARBA00023012"/>
    </source>
</evidence>
<dbReference type="InterPro" id="IPR004358">
    <property type="entry name" value="Sig_transdc_His_kin-like_C"/>
</dbReference>
<dbReference type="Gene3D" id="1.10.287.130">
    <property type="match status" value="1"/>
</dbReference>
<evidence type="ECO:0000256" key="1">
    <source>
        <dbReference type="ARBA" id="ARBA00000085"/>
    </source>
</evidence>
<dbReference type="SUPFAM" id="SSF103190">
    <property type="entry name" value="Sensory domain-like"/>
    <property type="match status" value="1"/>
</dbReference>
<dbReference type="EMBL" id="CP042243">
    <property type="protein sequence ID" value="QEK12053.1"/>
    <property type="molecule type" value="Genomic_DNA"/>
</dbReference>
<reference evidence="15 16" key="1">
    <citation type="submission" date="2019-07" db="EMBL/GenBank/DDBJ databases">
        <title>Complete genome of Crassaminicella thermophila SY095.</title>
        <authorList>
            <person name="Li X."/>
        </authorList>
    </citation>
    <scope>NUCLEOTIDE SEQUENCE [LARGE SCALE GENOMIC DNA]</scope>
    <source>
        <strain evidence="15 16">SY095</strain>
    </source>
</reference>
<evidence type="ECO:0000256" key="12">
    <source>
        <dbReference type="SAM" id="Phobius"/>
    </source>
</evidence>
<dbReference type="KEGG" id="crs:FQB35_06515"/>
<dbReference type="InterPro" id="IPR005467">
    <property type="entry name" value="His_kinase_dom"/>
</dbReference>
<dbReference type="AlphaFoldDB" id="A0A5C0SBW8"/>
<keyword evidence="4" id="KW-1003">Cell membrane</keyword>
<keyword evidence="6" id="KW-0808">Transferase</keyword>
<evidence type="ECO:0000256" key="6">
    <source>
        <dbReference type="ARBA" id="ARBA00022679"/>
    </source>
</evidence>
<dbReference type="GO" id="GO:0004721">
    <property type="term" value="F:phosphoprotein phosphatase activity"/>
    <property type="evidence" value="ECO:0007669"/>
    <property type="project" value="TreeGrafter"/>
</dbReference>
<dbReference type="Gene3D" id="1.10.8.500">
    <property type="entry name" value="HAMP domain in histidine kinase"/>
    <property type="match status" value="1"/>
</dbReference>
<evidence type="ECO:0000259" key="14">
    <source>
        <dbReference type="PROSITE" id="PS50885"/>
    </source>
</evidence>
<evidence type="ECO:0000313" key="15">
    <source>
        <dbReference type="EMBL" id="QEK12053.1"/>
    </source>
</evidence>
<dbReference type="FunFam" id="1.10.287.130:FF:000001">
    <property type="entry name" value="Two-component sensor histidine kinase"/>
    <property type="match status" value="1"/>
</dbReference>
<dbReference type="SMART" id="SM00388">
    <property type="entry name" value="HisKA"/>
    <property type="match status" value="1"/>
</dbReference>
<dbReference type="PANTHER" id="PTHR45453">
    <property type="entry name" value="PHOSPHATE REGULON SENSOR PROTEIN PHOR"/>
    <property type="match status" value="1"/>
</dbReference>
<proteinExistence type="predicted"/>
<keyword evidence="10" id="KW-0902">Two-component regulatory system</keyword>
<feature type="domain" description="HAMP" evidence="14">
    <location>
        <begin position="172"/>
        <end position="224"/>
    </location>
</feature>
<evidence type="ECO:0000256" key="8">
    <source>
        <dbReference type="ARBA" id="ARBA00022777"/>
    </source>
</evidence>
<evidence type="ECO:0000256" key="9">
    <source>
        <dbReference type="ARBA" id="ARBA00022989"/>
    </source>
</evidence>
<dbReference type="GO" id="GO:0005886">
    <property type="term" value="C:plasma membrane"/>
    <property type="evidence" value="ECO:0007669"/>
    <property type="project" value="UniProtKB-SubCell"/>
</dbReference>
<dbReference type="EC" id="2.7.13.3" evidence="3"/>
<dbReference type="InterPro" id="IPR036890">
    <property type="entry name" value="HATPase_C_sf"/>
</dbReference>
<keyword evidence="16" id="KW-1185">Reference proteome</keyword>
<keyword evidence="9 12" id="KW-1133">Transmembrane helix</keyword>
<dbReference type="SMART" id="SM00387">
    <property type="entry name" value="HATPase_c"/>
    <property type="match status" value="1"/>
</dbReference>
<dbReference type="SUPFAM" id="SSF55874">
    <property type="entry name" value="ATPase domain of HSP90 chaperone/DNA topoisomerase II/histidine kinase"/>
    <property type="match status" value="1"/>
</dbReference>
<dbReference type="SUPFAM" id="SSF47384">
    <property type="entry name" value="Homodimeric domain of signal transducing histidine kinase"/>
    <property type="match status" value="1"/>
</dbReference>
<dbReference type="CDD" id="cd06225">
    <property type="entry name" value="HAMP"/>
    <property type="match status" value="1"/>
</dbReference>
<dbReference type="InterPro" id="IPR003661">
    <property type="entry name" value="HisK_dim/P_dom"/>
</dbReference>
<dbReference type="InterPro" id="IPR003660">
    <property type="entry name" value="HAMP_dom"/>
</dbReference>
<organism evidence="15 16">
    <name type="scientific">Crassaminicella thermophila</name>
    <dbReference type="NCBI Taxonomy" id="2599308"/>
    <lineage>
        <taxon>Bacteria</taxon>
        <taxon>Bacillati</taxon>
        <taxon>Bacillota</taxon>
        <taxon>Clostridia</taxon>
        <taxon>Eubacteriales</taxon>
        <taxon>Clostridiaceae</taxon>
        <taxon>Crassaminicella</taxon>
    </lineage>
</organism>
<keyword evidence="5" id="KW-0597">Phosphoprotein</keyword>
<evidence type="ECO:0000256" key="11">
    <source>
        <dbReference type="ARBA" id="ARBA00023136"/>
    </source>
</evidence>
<dbReference type="OrthoDB" id="9813151at2"/>
<dbReference type="PANTHER" id="PTHR45453:SF1">
    <property type="entry name" value="PHOSPHATE REGULON SENSOR PROTEIN PHOR"/>
    <property type="match status" value="1"/>
</dbReference>
<dbReference type="InterPro" id="IPR050351">
    <property type="entry name" value="BphY/WalK/GraS-like"/>
</dbReference>
<accession>A0A5C0SBW8</accession>
<comment type="subcellular location">
    <subcellularLocation>
        <location evidence="2">Cell membrane</location>
        <topology evidence="2">Multi-pass membrane protein</topology>
    </subcellularLocation>
</comment>
<evidence type="ECO:0000256" key="2">
    <source>
        <dbReference type="ARBA" id="ARBA00004651"/>
    </source>
</evidence>
<dbReference type="Pfam" id="PF02518">
    <property type="entry name" value="HATPase_c"/>
    <property type="match status" value="1"/>
</dbReference>
<dbReference type="SMART" id="SM00304">
    <property type="entry name" value="HAMP"/>
    <property type="match status" value="1"/>
</dbReference>
<feature type="transmembrane region" description="Helical" evidence="12">
    <location>
        <begin position="152"/>
        <end position="175"/>
    </location>
</feature>
<evidence type="ECO:0000256" key="3">
    <source>
        <dbReference type="ARBA" id="ARBA00012438"/>
    </source>
</evidence>
<dbReference type="Gene3D" id="3.30.450.20">
    <property type="entry name" value="PAS domain"/>
    <property type="match status" value="1"/>
</dbReference>
<dbReference type="PRINTS" id="PR00344">
    <property type="entry name" value="BCTRLSENSOR"/>
</dbReference>
<dbReference type="Pfam" id="PF00672">
    <property type="entry name" value="HAMP"/>
    <property type="match status" value="1"/>
</dbReference>
<dbReference type="InterPro" id="IPR036097">
    <property type="entry name" value="HisK_dim/P_sf"/>
</dbReference>
<dbReference type="Pfam" id="PF00512">
    <property type="entry name" value="HisKA"/>
    <property type="match status" value="1"/>
</dbReference>
<dbReference type="InterPro" id="IPR003594">
    <property type="entry name" value="HATPase_dom"/>
</dbReference>
<dbReference type="InterPro" id="IPR029151">
    <property type="entry name" value="Sensor-like_sf"/>
</dbReference>
<keyword evidence="7 12" id="KW-0812">Transmembrane</keyword>
<evidence type="ECO:0000313" key="16">
    <source>
        <dbReference type="Proteomes" id="UP000324646"/>
    </source>
</evidence>
<dbReference type="GO" id="GO:0000155">
    <property type="term" value="F:phosphorelay sensor kinase activity"/>
    <property type="evidence" value="ECO:0007669"/>
    <property type="project" value="InterPro"/>
</dbReference>
<comment type="catalytic activity">
    <reaction evidence="1">
        <text>ATP + protein L-histidine = ADP + protein N-phospho-L-histidine.</text>
        <dbReference type="EC" id="2.7.13.3"/>
    </reaction>
</comment>
<gene>
    <name evidence="15" type="ORF">FQB35_06515</name>
</gene>
<dbReference type="CDD" id="cd00075">
    <property type="entry name" value="HATPase"/>
    <property type="match status" value="1"/>
</dbReference>
<dbReference type="PROSITE" id="PS50885">
    <property type="entry name" value="HAMP"/>
    <property type="match status" value="1"/>
</dbReference>
<dbReference type="PROSITE" id="PS50109">
    <property type="entry name" value="HIS_KIN"/>
    <property type="match status" value="1"/>
</dbReference>
<evidence type="ECO:0000256" key="5">
    <source>
        <dbReference type="ARBA" id="ARBA00022553"/>
    </source>
</evidence>
<keyword evidence="8 15" id="KW-0418">Kinase</keyword>
<name>A0A5C0SBW8_CRATE</name>
<protein>
    <recommendedName>
        <fullName evidence="3">histidine kinase</fullName>
        <ecNumber evidence="3">2.7.13.3</ecNumber>
    </recommendedName>
</protein>
<sequence length="453" mass="51836">MLTLFLISLFINEVIYKNYIDEKKSSLLLQGNIIADRVIAYHIDINRSRNGIDHIIKKYSKEIKSRVMIINKKGIVVHDAYEALKDRKLGHWEIKEALKGKSIANEYNLKEYGRTMYVTVPIVLNDQVHGVVFISSSLEDIYRKIQNIMKSYMILSVLCVGITGFISFVFAHVIANPIEKLTDSIKKMYNGNLEQKVEIIGNDELTNLAGAFNMMSTKLSQVDKQRKEFVANVSHELRTPLSAMKLLSESLLHQEKVDPKTYREFFSDIASEVDRLDRIIESLLALVDIDKGKLELDYQVTYVNYLLEKLIRPLKPLADKKQIDIDFVNLEKVQIQLDRIKIQQALTNIINNAIKYTPEGGKIKISLYTEHDEVIIKIQDNGIGIPEESLPYIFERFYRVDKARARKTGGTGLGLAITKQIIELHQGKIEVISQLNKGTTFYIYLPQNIGLNG</sequence>
<dbReference type="Gene3D" id="3.30.565.10">
    <property type="entry name" value="Histidine kinase-like ATPase, C-terminal domain"/>
    <property type="match status" value="1"/>
</dbReference>
<keyword evidence="11 12" id="KW-0472">Membrane</keyword>
<dbReference type="FunFam" id="3.30.565.10:FF:000006">
    <property type="entry name" value="Sensor histidine kinase WalK"/>
    <property type="match status" value="1"/>
</dbReference>